<feature type="transmembrane region" description="Helical" evidence="1">
    <location>
        <begin position="37"/>
        <end position="60"/>
    </location>
</feature>
<evidence type="ECO:0000256" key="1">
    <source>
        <dbReference type="SAM" id="Phobius"/>
    </source>
</evidence>
<organism evidence="2 3">
    <name type="scientific">Penicillium canescens</name>
    <dbReference type="NCBI Taxonomy" id="5083"/>
    <lineage>
        <taxon>Eukaryota</taxon>
        <taxon>Fungi</taxon>
        <taxon>Dikarya</taxon>
        <taxon>Ascomycota</taxon>
        <taxon>Pezizomycotina</taxon>
        <taxon>Eurotiomycetes</taxon>
        <taxon>Eurotiomycetidae</taxon>
        <taxon>Eurotiales</taxon>
        <taxon>Aspergillaceae</taxon>
        <taxon>Penicillium</taxon>
    </lineage>
</organism>
<proteinExistence type="predicted"/>
<reference evidence="2" key="2">
    <citation type="submission" date="2023-01" db="EMBL/GenBank/DDBJ databases">
        <authorList>
            <person name="Petersen C."/>
        </authorList>
    </citation>
    <scope>NUCLEOTIDE SEQUENCE</scope>
    <source>
        <strain evidence="2">IBT 15450</strain>
    </source>
</reference>
<dbReference type="AlphaFoldDB" id="A0AAD6I4F3"/>
<reference evidence="2" key="1">
    <citation type="journal article" date="2023" name="IMA Fungus">
        <title>Comparative genomic study of the Penicillium genus elucidates a diverse pangenome and 15 lateral gene transfer events.</title>
        <authorList>
            <person name="Petersen C."/>
            <person name="Sorensen T."/>
            <person name="Nielsen M.R."/>
            <person name="Sondergaard T.E."/>
            <person name="Sorensen J.L."/>
            <person name="Fitzpatrick D.A."/>
            <person name="Frisvad J.C."/>
            <person name="Nielsen K.L."/>
        </authorList>
    </citation>
    <scope>NUCLEOTIDE SEQUENCE</scope>
    <source>
        <strain evidence="2">IBT 15450</strain>
    </source>
</reference>
<keyword evidence="3" id="KW-1185">Reference proteome</keyword>
<keyword evidence="1" id="KW-0812">Transmembrane</keyword>
<evidence type="ECO:0000313" key="2">
    <source>
        <dbReference type="EMBL" id="KAJ6029804.1"/>
    </source>
</evidence>
<comment type="caution">
    <text evidence="2">The sequence shown here is derived from an EMBL/GenBank/DDBJ whole genome shotgun (WGS) entry which is preliminary data.</text>
</comment>
<keyword evidence="1" id="KW-1133">Transmembrane helix</keyword>
<gene>
    <name evidence="2" type="ORF">N7460_010070</name>
</gene>
<dbReference type="EMBL" id="JAQJZL010000014">
    <property type="protein sequence ID" value="KAJ6029804.1"/>
    <property type="molecule type" value="Genomic_DNA"/>
</dbReference>
<accession>A0AAD6I4F3</accession>
<sequence length="107" mass="11987">MLISQLFSPDPLLSLSVRAEEEADTGGFRETFESPSVAITFCLFSAVPSGLITCRLGLVLTMRMMPRKLRPGFLFVLAPMEVHVSPVYAEIHEIVGDSYRLRVIRCR</sequence>
<dbReference type="Proteomes" id="UP001219568">
    <property type="component" value="Unassembled WGS sequence"/>
</dbReference>
<keyword evidence="1" id="KW-0472">Membrane</keyword>
<name>A0AAD6I4F3_PENCN</name>
<protein>
    <submittedName>
        <fullName evidence="2">Uncharacterized protein</fullName>
    </submittedName>
</protein>
<evidence type="ECO:0000313" key="3">
    <source>
        <dbReference type="Proteomes" id="UP001219568"/>
    </source>
</evidence>